<proteinExistence type="predicted"/>
<accession>A0A9P0AYV1</accession>
<evidence type="ECO:0000313" key="2">
    <source>
        <dbReference type="EMBL" id="CAH0551378.1"/>
    </source>
</evidence>
<dbReference type="Proteomes" id="UP001154078">
    <property type="component" value="Chromosome 2"/>
</dbReference>
<evidence type="ECO:0000256" key="1">
    <source>
        <dbReference type="SAM" id="MobiDB-lite"/>
    </source>
</evidence>
<dbReference type="AlphaFoldDB" id="A0A9P0AYV1"/>
<dbReference type="OrthoDB" id="6719573at2759"/>
<feature type="region of interest" description="Disordered" evidence="1">
    <location>
        <begin position="260"/>
        <end position="288"/>
    </location>
</feature>
<keyword evidence="3" id="KW-1185">Reference proteome</keyword>
<name>A0A9P0AYV1_BRAAE</name>
<gene>
    <name evidence="2" type="ORF">MELIAE_LOCUS4002</name>
</gene>
<protein>
    <submittedName>
        <fullName evidence="2">Uncharacterized protein</fullName>
    </submittedName>
</protein>
<reference evidence="2" key="1">
    <citation type="submission" date="2021-12" db="EMBL/GenBank/DDBJ databases">
        <authorList>
            <person name="King R."/>
        </authorList>
    </citation>
    <scope>NUCLEOTIDE SEQUENCE</scope>
</reference>
<organism evidence="2 3">
    <name type="scientific">Brassicogethes aeneus</name>
    <name type="common">Rape pollen beetle</name>
    <name type="synonym">Meligethes aeneus</name>
    <dbReference type="NCBI Taxonomy" id="1431903"/>
    <lineage>
        <taxon>Eukaryota</taxon>
        <taxon>Metazoa</taxon>
        <taxon>Ecdysozoa</taxon>
        <taxon>Arthropoda</taxon>
        <taxon>Hexapoda</taxon>
        <taxon>Insecta</taxon>
        <taxon>Pterygota</taxon>
        <taxon>Neoptera</taxon>
        <taxon>Endopterygota</taxon>
        <taxon>Coleoptera</taxon>
        <taxon>Polyphaga</taxon>
        <taxon>Cucujiformia</taxon>
        <taxon>Nitidulidae</taxon>
        <taxon>Meligethinae</taxon>
        <taxon>Brassicogethes</taxon>
    </lineage>
</organism>
<sequence length="288" mass="33907">MNSTNIVFVNKLKEDFNINVSLTDVVFTKTRIELYNNNENKHSSFGEKLCLLYLADFTIYNIQFSIKILTFNYDNSNEVLKLDITIPDKWLEKEMASCRNFLQRNRNLNLTFNVLTEFAKFLEARRLICEVVFTKEPRVNITRDEQGGIKVKCLDILSNMYFGTYWRIEWNLKNFSVIDMIEFYYTNFDNRGGIKEKMEKLTHPSLDFHNKLKVWKALMSEIQKYTKEKLMVLRSVMIRKNPSDDVLIISDTEDEEVTSSSGHWKKRRIDNGESSSTSNSNVVYTIPD</sequence>
<evidence type="ECO:0000313" key="3">
    <source>
        <dbReference type="Proteomes" id="UP001154078"/>
    </source>
</evidence>
<dbReference type="EMBL" id="OV121133">
    <property type="protein sequence ID" value="CAH0551378.1"/>
    <property type="molecule type" value="Genomic_DNA"/>
</dbReference>
<feature type="compositionally biased region" description="Low complexity" evidence="1">
    <location>
        <begin position="274"/>
        <end position="288"/>
    </location>
</feature>